<evidence type="ECO:0000313" key="3">
    <source>
        <dbReference type="EMBL" id="SHJ47959.1"/>
    </source>
</evidence>
<dbReference type="PANTHER" id="PTHR43236">
    <property type="entry name" value="ANTITOXIN HIGA1"/>
    <property type="match status" value="1"/>
</dbReference>
<proteinExistence type="inferred from homology"/>
<keyword evidence="4" id="KW-1185">Reference proteome</keyword>
<dbReference type="RefSeq" id="WP_073170245.1">
    <property type="nucleotide sequence ID" value="NZ_FQZE01000020.1"/>
</dbReference>
<protein>
    <submittedName>
        <fullName evidence="3">Addiction module antidote protein, HigA family</fullName>
    </submittedName>
</protein>
<dbReference type="InterPro" id="IPR010359">
    <property type="entry name" value="IrrE_HExxH"/>
</dbReference>
<comment type="similarity">
    <text evidence="1">Belongs to the short-chain fatty acyl-CoA assimilation regulator (ScfR) family.</text>
</comment>
<organism evidence="3 4">
    <name type="scientific">Tangfeifania diversioriginum</name>
    <dbReference type="NCBI Taxonomy" id="1168035"/>
    <lineage>
        <taxon>Bacteria</taxon>
        <taxon>Pseudomonadati</taxon>
        <taxon>Bacteroidota</taxon>
        <taxon>Bacteroidia</taxon>
        <taxon>Marinilabiliales</taxon>
        <taxon>Prolixibacteraceae</taxon>
        <taxon>Tangfeifania</taxon>
    </lineage>
</organism>
<feature type="domain" description="HTH cro/C1-type" evidence="2">
    <location>
        <begin position="26"/>
        <end position="72"/>
    </location>
</feature>
<reference evidence="3 4" key="1">
    <citation type="submission" date="2016-11" db="EMBL/GenBank/DDBJ databases">
        <authorList>
            <person name="Jaros S."/>
            <person name="Januszkiewicz K."/>
            <person name="Wedrychowicz H."/>
        </authorList>
    </citation>
    <scope>NUCLEOTIDE SEQUENCE [LARGE SCALE GENOMIC DNA]</scope>
    <source>
        <strain evidence="3 4">DSM 27063</strain>
    </source>
</reference>
<dbReference type="CDD" id="cd00093">
    <property type="entry name" value="HTH_XRE"/>
    <property type="match status" value="1"/>
</dbReference>
<dbReference type="InterPro" id="IPR010982">
    <property type="entry name" value="Lambda_DNA-bd_dom_sf"/>
</dbReference>
<evidence type="ECO:0000256" key="1">
    <source>
        <dbReference type="ARBA" id="ARBA00007227"/>
    </source>
</evidence>
<dbReference type="SUPFAM" id="SSF47413">
    <property type="entry name" value="lambda repressor-like DNA-binding domains"/>
    <property type="match status" value="1"/>
</dbReference>
<dbReference type="InterPro" id="IPR001387">
    <property type="entry name" value="Cro/C1-type_HTH"/>
</dbReference>
<dbReference type="SMART" id="SM00530">
    <property type="entry name" value="HTH_XRE"/>
    <property type="match status" value="1"/>
</dbReference>
<dbReference type="GO" id="GO:0003677">
    <property type="term" value="F:DNA binding"/>
    <property type="evidence" value="ECO:0007669"/>
    <property type="project" value="InterPro"/>
</dbReference>
<dbReference type="Pfam" id="PF06114">
    <property type="entry name" value="Peptidase_M78"/>
    <property type="match status" value="1"/>
</dbReference>
<dbReference type="Gene3D" id="1.10.260.40">
    <property type="entry name" value="lambda repressor-like DNA-binding domains"/>
    <property type="match status" value="1"/>
</dbReference>
<dbReference type="InterPro" id="IPR013430">
    <property type="entry name" value="Toxin_antidote_HigA"/>
</dbReference>
<dbReference type="Pfam" id="PF01381">
    <property type="entry name" value="HTH_3"/>
    <property type="match status" value="1"/>
</dbReference>
<gene>
    <name evidence="3" type="ORF">SAMN05444280_12083</name>
</gene>
<dbReference type="OrthoDB" id="9796786at2"/>
<dbReference type="EMBL" id="FQZE01000020">
    <property type="protein sequence ID" value="SHJ47959.1"/>
    <property type="molecule type" value="Genomic_DNA"/>
</dbReference>
<evidence type="ECO:0000313" key="4">
    <source>
        <dbReference type="Proteomes" id="UP000184050"/>
    </source>
</evidence>
<sequence length="367" mass="42105">MNNIELKKSLLTCPGDTIQEHIDHIGMSQAELAERLGRSVTKLNELIKGKAAITKETATKLEYVLGVPASFWLNLERQYQDELLEIEKMEHLEQCKAWTEKFPLSIMKKIGIVPNTRNKAEIADSLLKFFRVASPRQWADIYVGSSLAFKIELKYTAEPEAISVWLRLGELQARDINTAPFDKKALRGSLSQIQTIAYNHSSNWLDELQEVFSSCGAALVYTPCIAKAPIYGASRWIKNNTIPLIQVTDRHKDYNAFWFTLYHELAHILYHGKKEVFIDGLESIQPDKTKEDEADAFAARMLLSEKERNELFSHTSFDKKLVLQLAQKFKKHPGIIVAQVQREYNQLYKNVQLNSLKEKVFFDNVTI</sequence>
<dbReference type="InterPro" id="IPR052345">
    <property type="entry name" value="Rad_response_metalloprotease"/>
</dbReference>
<dbReference type="NCBIfam" id="TIGR02607">
    <property type="entry name" value="antidote_HigA"/>
    <property type="match status" value="1"/>
</dbReference>
<name>A0A1M6JMK9_9BACT</name>
<accession>A0A1M6JMK9</accession>
<dbReference type="STRING" id="1168035.SAMN05444280_12083"/>
<dbReference type="Gene3D" id="1.10.10.2910">
    <property type="match status" value="1"/>
</dbReference>
<evidence type="ECO:0000259" key="2">
    <source>
        <dbReference type="PROSITE" id="PS50943"/>
    </source>
</evidence>
<dbReference type="PROSITE" id="PS50943">
    <property type="entry name" value="HTH_CROC1"/>
    <property type="match status" value="1"/>
</dbReference>
<dbReference type="Proteomes" id="UP000184050">
    <property type="component" value="Unassembled WGS sequence"/>
</dbReference>
<dbReference type="PANTHER" id="PTHR43236:SF2">
    <property type="entry name" value="BLL0069 PROTEIN"/>
    <property type="match status" value="1"/>
</dbReference>
<dbReference type="AlphaFoldDB" id="A0A1M6JMK9"/>